<dbReference type="ExpressionAtlas" id="C0P9V6">
    <property type="expression patterns" value="baseline and differential"/>
</dbReference>
<feature type="domain" description="DUF547" evidence="2">
    <location>
        <begin position="461"/>
        <end position="607"/>
    </location>
</feature>
<organism evidence="4">
    <name type="scientific">Zea mays</name>
    <name type="common">Maize</name>
    <dbReference type="NCBI Taxonomy" id="4577"/>
    <lineage>
        <taxon>Eukaryota</taxon>
        <taxon>Viridiplantae</taxon>
        <taxon>Streptophyta</taxon>
        <taxon>Embryophyta</taxon>
        <taxon>Tracheophyta</taxon>
        <taxon>Spermatophyta</taxon>
        <taxon>Magnoliopsida</taxon>
        <taxon>Liliopsida</taxon>
        <taxon>Poales</taxon>
        <taxon>Poaceae</taxon>
        <taxon>PACMAD clade</taxon>
        <taxon>Panicoideae</taxon>
        <taxon>Andropogonodae</taxon>
        <taxon>Andropogoneae</taxon>
        <taxon>Tripsacinae</taxon>
        <taxon>Zea</taxon>
    </lineage>
</organism>
<evidence type="ECO:0000313" key="5">
    <source>
        <dbReference type="EnsemblPlants" id="Zm00001eb299200_P001"/>
    </source>
</evidence>
<feature type="region of interest" description="Disordered" evidence="1">
    <location>
        <begin position="1"/>
        <end position="139"/>
    </location>
</feature>
<dbReference type="Pfam" id="PF04784">
    <property type="entry name" value="DUF547"/>
    <property type="match status" value="1"/>
</dbReference>
<name>C0P9V6_MAIZE</name>
<dbReference type="EMBL" id="BT065075">
    <property type="protein sequence ID" value="ACN30951.1"/>
    <property type="molecule type" value="mRNA"/>
</dbReference>
<dbReference type="RefSeq" id="NP_001168894.1">
    <property type="nucleotide sequence ID" value="NM_001175423.1"/>
</dbReference>
<dbReference type="Proteomes" id="UP000007305">
    <property type="component" value="Chromosome 7"/>
</dbReference>
<accession>C0P9V6</accession>
<feature type="region of interest" description="Disordered" evidence="1">
    <location>
        <begin position="177"/>
        <end position="253"/>
    </location>
</feature>
<dbReference type="EnsemblPlants" id="Zm00001eb299200_T001">
    <property type="protein sequence ID" value="Zm00001eb299200_P001"/>
    <property type="gene ID" value="Zm00001eb299200"/>
</dbReference>
<dbReference type="KEGG" id="zma:100382699"/>
<evidence type="ECO:0000259" key="2">
    <source>
        <dbReference type="Pfam" id="PF04784"/>
    </source>
</evidence>
<evidence type="ECO:0000256" key="1">
    <source>
        <dbReference type="SAM" id="MobiDB-lite"/>
    </source>
</evidence>
<dbReference type="PANTHER" id="PTHR23054:SF55">
    <property type="entry name" value="ELECTRON TRANSPORTER"/>
    <property type="match status" value="1"/>
</dbReference>
<evidence type="ECO:0000313" key="6">
    <source>
        <dbReference type="Proteomes" id="UP000007305"/>
    </source>
</evidence>
<feature type="domain" description="Ternary complex factor MIP1 leucine-zipper" evidence="3">
    <location>
        <begin position="87"/>
        <end position="175"/>
    </location>
</feature>
<reference evidence="6" key="2">
    <citation type="submission" date="2015-12" db="EMBL/GenBank/DDBJ databases">
        <title>Update maize B73 reference genome by single molecule sequencing technologies.</title>
        <authorList>
            <consortium name="Maize Genome Sequencing Project"/>
            <person name="Ware D."/>
        </authorList>
    </citation>
    <scope>NUCLEOTIDE SEQUENCE [LARGE SCALE GENOMIC DNA]</scope>
    <source>
        <strain evidence="6">cv. B73</strain>
    </source>
</reference>
<reference evidence="5" key="4">
    <citation type="submission" date="2021-05" db="UniProtKB">
        <authorList>
            <consortium name="EnsemblPlants"/>
        </authorList>
    </citation>
    <scope>IDENTIFICATION</scope>
    <source>
        <strain evidence="5">cv. B73</strain>
    </source>
</reference>
<dbReference type="PANTHER" id="PTHR23054">
    <property type="entry name" value="TERNARY COMPLEX FACTOR MIP1, LEUCINE-ZIPPER-RELATED"/>
    <property type="match status" value="1"/>
</dbReference>
<feature type="compositionally biased region" description="Gly residues" evidence="1">
    <location>
        <begin position="217"/>
        <end position="226"/>
    </location>
</feature>
<evidence type="ECO:0008006" key="7">
    <source>
        <dbReference type="Google" id="ProtNLM"/>
    </source>
</evidence>
<dbReference type="Gramene" id="Zm00001eb299200_T001">
    <property type="protein sequence ID" value="Zm00001eb299200_P001"/>
    <property type="gene ID" value="Zm00001eb299200"/>
</dbReference>
<dbReference type="InterPro" id="IPR006869">
    <property type="entry name" value="DUF547"/>
</dbReference>
<evidence type="ECO:0000313" key="4">
    <source>
        <dbReference type="EMBL" id="ACN30951.1"/>
    </source>
</evidence>
<dbReference type="AlphaFoldDB" id="C0P9V6"/>
<dbReference type="InterPro" id="IPR025757">
    <property type="entry name" value="MIP1_Leuzipper"/>
</dbReference>
<dbReference type="OrthoDB" id="418495at2759"/>
<reference evidence="4" key="1">
    <citation type="journal article" date="2009" name="PLoS Genet.">
        <title>Sequencing, mapping, and analysis of 27,455 maize full-length cDNAs.</title>
        <authorList>
            <person name="Soderlund C."/>
            <person name="Descour A."/>
            <person name="Kudrna D."/>
            <person name="Bomhoff M."/>
            <person name="Boyd L."/>
            <person name="Currie J."/>
            <person name="Angelova A."/>
            <person name="Collura K."/>
            <person name="Wissotski M."/>
            <person name="Ashley E."/>
            <person name="Morrow D."/>
            <person name="Fernandes J."/>
            <person name="Walbot V."/>
            <person name="Yu Y."/>
        </authorList>
    </citation>
    <scope>NUCLEOTIDE SEQUENCE</scope>
    <source>
        <strain evidence="4">B73</strain>
    </source>
</reference>
<dbReference type="Gramene" id="Zm00001eb299200_T002">
    <property type="protein sequence ID" value="Zm00001eb299200_P002"/>
    <property type="gene ID" value="Zm00001eb299200"/>
</dbReference>
<dbReference type="Gramene" id="Zm00001eb299200_T003">
    <property type="protein sequence ID" value="Zm00001eb299200_P003"/>
    <property type="gene ID" value="Zm00001eb299200"/>
</dbReference>
<feature type="compositionally biased region" description="Basic and acidic residues" evidence="1">
    <location>
        <begin position="88"/>
        <end position="108"/>
    </location>
</feature>
<feature type="compositionally biased region" description="Basic and acidic residues" evidence="1">
    <location>
        <begin position="68"/>
        <end position="81"/>
    </location>
</feature>
<reference evidence="5" key="3">
    <citation type="submission" date="2019-07" db="EMBL/GenBank/DDBJ databases">
        <authorList>
            <person name="Seetharam A."/>
            <person name="Woodhouse M."/>
            <person name="Cannon E."/>
        </authorList>
    </citation>
    <scope>NUCLEOTIDE SEQUENCE [LARGE SCALE GENOMIC DNA]</scope>
    <source>
        <strain evidence="5">cv. B73</strain>
    </source>
</reference>
<feature type="compositionally biased region" description="Low complexity" evidence="1">
    <location>
        <begin position="177"/>
        <end position="187"/>
    </location>
</feature>
<gene>
    <name evidence="5" type="primary">LOC100382699</name>
</gene>
<dbReference type="GeneID" id="100382699"/>
<protein>
    <recommendedName>
        <fullName evidence="7">Electron transporter</fullName>
    </recommendedName>
</protein>
<dbReference type="EnsemblPlants" id="Zm00001eb299200_T003">
    <property type="protein sequence ID" value="Zm00001eb299200_P003"/>
    <property type="gene ID" value="Zm00001eb299200"/>
</dbReference>
<dbReference type="HOGENOM" id="CLU_019670_3_0_1"/>
<proteinExistence type="evidence at transcript level"/>
<keyword evidence="6" id="KW-1185">Reference proteome</keyword>
<dbReference type="Pfam" id="PF14389">
    <property type="entry name" value="Lzipper-MIP1"/>
    <property type="match status" value="1"/>
</dbReference>
<dbReference type="RefSeq" id="XP_020396213.1">
    <property type="nucleotide sequence ID" value="XM_020540624.3"/>
</dbReference>
<dbReference type="RefSeq" id="XP_008651668.1">
    <property type="nucleotide sequence ID" value="XM_008653446.4"/>
</dbReference>
<evidence type="ECO:0000259" key="3">
    <source>
        <dbReference type="Pfam" id="PF14389"/>
    </source>
</evidence>
<sequence length="698" mass="76753">MAALERRGGHHTAAFIRAAKASSPPPPPARQRQRQRRSKSGAGLDDDDDDRDARAAPRSPQKASRQTKLQEQKREAETEVQRRRRRSEAHNSLRKEIQQLETRLRDQQVVRGALEKALGPEPEPEPDDDGAGPRPLTLQNESPALKLIREVATLELEIKHLEHYLLALYRKAFEQQQAPTTTTALPPSDDRRDAARKLSVSSRPDDETPRARAPVIRGGGGNGRRNGGTADDCSPSSTCPRRTAADSDPAGLRSQSALSFRGAWSSSSSTSSRISPTEDSLARALRSCHSQPFSFLEQGETTAPSGGVVSLADYLGTSVADHIPETPSNLSEEMVRCMAGVYCRLADPPLLARHRPSASSASASLSSAASAVSPTQCLGGGDNNTWSPTSSSSYHCGRRDAARLVINPFRVEGVKELFSGPYSAMVEVPAISRDRPRLREAEDLLQTYKLILYRLETVDLRRMTGGEKLAFWINVHNALVMHAYLKYGVPQQNQLKTTTSLLVKAECKIAGRAINAAAIQGLVLGCTAHCSSGHWLRALLRYPRTTTKASRRASRAGGEEWRAFAVRQPEPLLRFALCSGSHSDPAVRVYFPKRLAQQLEAAREEYVRATAGVRKDDRRVLLPRLLDAYARDAGLTADRLLDAVQRCLPETLRTAVQRCRRRGDGPGAAKAVVEWVPHRRSFRYLLARDLAFPHLSLS</sequence>
<feature type="compositionally biased region" description="Polar residues" evidence="1">
    <location>
        <begin position="383"/>
        <end position="393"/>
    </location>
</feature>
<dbReference type="EnsemblPlants" id="Zm00001eb299200_T002">
    <property type="protein sequence ID" value="Zm00001eb299200_P002"/>
    <property type="gene ID" value="Zm00001eb299200"/>
</dbReference>
<feature type="region of interest" description="Disordered" evidence="1">
    <location>
        <begin position="374"/>
        <end position="393"/>
    </location>
</feature>